<evidence type="ECO:0008006" key="3">
    <source>
        <dbReference type="Google" id="ProtNLM"/>
    </source>
</evidence>
<dbReference type="VEuPathDB" id="VectorBase:GAUT033486"/>
<accession>A0A1A9VD58</accession>
<dbReference type="InterPro" id="IPR036691">
    <property type="entry name" value="Endo/exonu/phosph_ase_sf"/>
</dbReference>
<organism evidence="1 2">
    <name type="scientific">Glossina austeni</name>
    <name type="common">Savannah tsetse fly</name>
    <dbReference type="NCBI Taxonomy" id="7395"/>
    <lineage>
        <taxon>Eukaryota</taxon>
        <taxon>Metazoa</taxon>
        <taxon>Ecdysozoa</taxon>
        <taxon>Arthropoda</taxon>
        <taxon>Hexapoda</taxon>
        <taxon>Insecta</taxon>
        <taxon>Pterygota</taxon>
        <taxon>Neoptera</taxon>
        <taxon>Endopterygota</taxon>
        <taxon>Diptera</taxon>
        <taxon>Brachycera</taxon>
        <taxon>Muscomorpha</taxon>
        <taxon>Hippoboscoidea</taxon>
        <taxon>Glossinidae</taxon>
        <taxon>Glossina</taxon>
    </lineage>
</organism>
<dbReference type="SUPFAM" id="SSF56219">
    <property type="entry name" value="DNase I-like"/>
    <property type="match status" value="1"/>
</dbReference>
<dbReference type="EnsemblMetazoa" id="GAUT033486-RA">
    <property type="protein sequence ID" value="GAUT033486-PA"/>
    <property type="gene ID" value="GAUT033486"/>
</dbReference>
<dbReference type="Gene3D" id="3.60.10.10">
    <property type="entry name" value="Endonuclease/exonuclease/phosphatase"/>
    <property type="match status" value="1"/>
</dbReference>
<sequence length="313" mass="34811">MYHPLTSSPVVGDGRRANMHLSHANMHLASNLKMAHCNVQSIKPVVYSVKFNEFANFIKNSTFDIIAVTETWLKFKVPDGAVDIPGYVFCRDNRPRRGGGIVGISLSLDIQHKFISIDSYCGERETVIIEVTMNAMAAVGVVYLPRGSIDIVESKVGDIFERHNNIVVVGVFHNDLYDSDYLLVDIRDFAAFLLEKDFSSFYNGNDVNCQNLILENLISKMCSLAPCGVDGIPLKFLKKDFPLLSKHLLHLFNSVITISVFPENVPPIVIPTPKAGASLNTEHPRPLWACGFVRLTSHKETGGFCNALKCQNR</sequence>
<evidence type="ECO:0000313" key="2">
    <source>
        <dbReference type="Proteomes" id="UP000078200"/>
    </source>
</evidence>
<proteinExistence type="predicted"/>
<reference evidence="1" key="1">
    <citation type="submission" date="2020-05" db="UniProtKB">
        <authorList>
            <consortium name="EnsemblMetazoa"/>
        </authorList>
    </citation>
    <scope>IDENTIFICATION</scope>
    <source>
        <strain evidence="1">TTRI</strain>
    </source>
</reference>
<evidence type="ECO:0000313" key="1">
    <source>
        <dbReference type="EnsemblMetazoa" id="GAUT033486-PA"/>
    </source>
</evidence>
<dbReference type="Proteomes" id="UP000078200">
    <property type="component" value="Unassembled WGS sequence"/>
</dbReference>
<name>A0A1A9VD58_GLOAU</name>
<protein>
    <recommendedName>
        <fullName evidence="3">Endonuclease/exonuclease/phosphatase domain-containing protein</fullName>
    </recommendedName>
</protein>
<keyword evidence="2" id="KW-1185">Reference proteome</keyword>
<dbReference type="AlphaFoldDB" id="A0A1A9VD58"/>